<keyword evidence="2" id="KW-1133">Transmembrane helix</keyword>
<evidence type="ECO:0000256" key="1">
    <source>
        <dbReference type="SAM" id="MobiDB-lite"/>
    </source>
</evidence>
<dbReference type="AlphaFoldDB" id="A0A2P5Z119"/>
<dbReference type="GeneID" id="93880213"/>
<protein>
    <submittedName>
        <fullName evidence="3">Uncharacterized protein</fullName>
    </submittedName>
</protein>
<feature type="region of interest" description="Disordered" evidence="1">
    <location>
        <begin position="1"/>
        <end position="21"/>
    </location>
</feature>
<evidence type="ECO:0000313" key="3">
    <source>
        <dbReference type="EMBL" id="PPU81100.1"/>
    </source>
</evidence>
<dbReference type="Proteomes" id="UP000247346">
    <property type="component" value="Unassembled WGS sequence"/>
</dbReference>
<feature type="transmembrane region" description="Helical" evidence="2">
    <location>
        <begin position="31"/>
        <end position="50"/>
    </location>
</feature>
<proteinExistence type="predicted"/>
<accession>A0A2P5Z119</accession>
<dbReference type="RefSeq" id="WP_010341199.1">
    <property type="nucleotide sequence ID" value="NZ_CP132343.1"/>
</dbReference>
<keyword evidence="2" id="KW-0472">Membrane</keyword>
<dbReference type="EMBL" id="MDEK01000015">
    <property type="protein sequence ID" value="PPU81100.1"/>
    <property type="molecule type" value="Genomic_DNA"/>
</dbReference>
<feature type="transmembrane region" description="Helical" evidence="2">
    <location>
        <begin position="56"/>
        <end position="77"/>
    </location>
</feature>
<feature type="region of interest" description="Disordered" evidence="1">
    <location>
        <begin position="140"/>
        <end position="181"/>
    </location>
</feature>
<feature type="compositionally biased region" description="Polar residues" evidence="1">
    <location>
        <begin position="1"/>
        <end position="17"/>
    </location>
</feature>
<keyword evidence="2" id="KW-0812">Transmembrane</keyword>
<gene>
    <name evidence="3" type="ORF">XsacCFBP4641_16125</name>
</gene>
<sequence>MSENPYATPQAQSTQSALPRAKAPDTIGRKIVVGCIVASLSAAIGLFSAVNRFASGNIAGGIGSSIDAVLIGAFAYGLYRNSRVAAILLAGYFILGRLMILTVGNINGLGIAVLIALAYLSAARGTFQYHRWLQQERRFPSSQRPRLSDDPLFRTPAIPPSAPPTSAEPSDAATTASAPAP</sequence>
<organism evidence="3 4">
    <name type="scientific">Xanthomonas sacchari</name>
    <dbReference type="NCBI Taxonomy" id="56458"/>
    <lineage>
        <taxon>Bacteria</taxon>
        <taxon>Pseudomonadati</taxon>
        <taxon>Pseudomonadota</taxon>
        <taxon>Gammaproteobacteria</taxon>
        <taxon>Lysobacterales</taxon>
        <taxon>Lysobacteraceae</taxon>
        <taxon>Xanthomonas</taxon>
    </lineage>
</organism>
<comment type="caution">
    <text evidence="3">The sequence shown here is derived from an EMBL/GenBank/DDBJ whole genome shotgun (WGS) entry which is preliminary data.</text>
</comment>
<evidence type="ECO:0000313" key="4">
    <source>
        <dbReference type="Proteomes" id="UP000247346"/>
    </source>
</evidence>
<evidence type="ECO:0000256" key="2">
    <source>
        <dbReference type="SAM" id="Phobius"/>
    </source>
</evidence>
<name>A0A2P5Z119_9XANT</name>
<reference evidence="3 4" key="1">
    <citation type="submission" date="2016-08" db="EMBL/GenBank/DDBJ databases">
        <authorList>
            <person name="Seilhamer J.J."/>
        </authorList>
    </citation>
    <scope>NUCLEOTIDE SEQUENCE [LARGE SCALE GENOMIC DNA]</scope>
    <source>
        <strain evidence="3 4">CFBP4641</strain>
    </source>
</reference>
<feature type="compositionally biased region" description="Low complexity" evidence="1">
    <location>
        <begin position="164"/>
        <end position="181"/>
    </location>
</feature>
<feature type="transmembrane region" description="Helical" evidence="2">
    <location>
        <begin position="109"/>
        <end position="127"/>
    </location>
</feature>
<dbReference type="OrthoDB" id="5985578at2"/>